<dbReference type="GO" id="GO:0008270">
    <property type="term" value="F:zinc ion binding"/>
    <property type="evidence" value="ECO:0007669"/>
    <property type="project" value="UniProtKB-KW"/>
</dbReference>
<sequence length="803" mass="91266">MDISEEIGGFLTKRVDNKDNEKEAQYRVSMQKKEDADLWLQDYSKRTFTQWIVKQTFPTANRVDYHKKYVCAFSNKNKMRPEGESYRNQNCEAKLDIKIKKLTKDTIKKDSYLKGPTPLCGVVTVVDTHNHHKNVSSITQLFRPEEKLRAQFETYFQEGASPAAALHKGQTTRNFLVYPSALHLHESKLLGKPDGLRLLADSHYMPQSGSVYWWHRVFLLLNYGPINSPLKTLQEKIDLYAEKETTVKVLADSPWAVVVATPVMKRAQALACSSRIIFVDTSATCDSLSTNVTLMLTATKAGAVPIGILLHESVTTESYDKVFRLFKETLPNAFGGNEVSIKVKYPQVFMTDNSVPEKSGLKANWPNSIQLLCGFHVGQAEWLWLQSKYHQSTRQPLMQAFQKIHYSSSCEELESAIENLKDMDINYYENRVSQLLESKEEWVYLFRANLQIGGHHTNNYAEASVRILKDVILQRAKAFNVVALVDYISETWDSYLTTKLCRYAYKRVRKPILLYNDLVKRMPPELADKIVVIDEDTYHVPSAITGEATYEVVASAGSCMCKAGAAGAFCKHQALVHHKFKCMFPNQPLISSADRYIMGLLAMGNKCPEKEFFLDPKETLENLERNLQLINEQEEIHLENVSGSNQMQSDDVLITNESPPSTQQQESDDENNGNDGEEDFKTFIRAWEKIFRLGTETNSKGFRKFVRRTSQSLDKVTSSNKAFEGMMKTAAVWKTNVARYNKKIPVGPHSIARRREGLTKGSSRVPAGRPSEALRAKLNSKGHKRQRKLGASVAANKPHYRKH</sequence>
<feature type="region of interest" description="Disordered" evidence="2">
    <location>
        <begin position="778"/>
        <end position="803"/>
    </location>
</feature>
<feature type="compositionally biased region" description="Polar residues" evidence="2">
    <location>
        <begin position="652"/>
        <end position="665"/>
    </location>
</feature>
<keyword evidence="1" id="KW-0863">Zinc-finger</keyword>
<evidence type="ECO:0000313" key="4">
    <source>
        <dbReference type="EMBL" id="KAK3908551.1"/>
    </source>
</evidence>
<keyword evidence="4" id="KW-0808">Transferase</keyword>
<feature type="domain" description="SWIM-type" evidence="3">
    <location>
        <begin position="550"/>
        <end position="581"/>
    </location>
</feature>
<protein>
    <submittedName>
        <fullName evidence="4">Brain-enriched guanylate kinase-associated protein</fullName>
    </submittedName>
</protein>
<evidence type="ECO:0000256" key="2">
    <source>
        <dbReference type="SAM" id="MobiDB-lite"/>
    </source>
</evidence>
<gene>
    <name evidence="4" type="ORF">KUF71_003363</name>
</gene>
<dbReference type="AlphaFoldDB" id="A0AAE1GTK4"/>
<reference evidence="4" key="2">
    <citation type="journal article" date="2023" name="BMC Genomics">
        <title>Pest status, molecular evolution, and epigenetic factors derived from the genome assembly of Frankliniella fusca, a thysanopteran phytovirus vector.</title>
        <authorList>
            <person name="Catto M.A."/>
            <person name="Labadie P.E."/>
            <person name="Jacobson A.L."/>
            <person name="Kennedy G.G."/>
            <person name="Srinivasan R."/>
            <person name="Hunt B.G."/>
        </authorList>
    </citation>
    <scope>NUCLEOTIDE SEQUENCE</scope>
    <source>
        <strain evidence="4">PL_HMW_Pooled</strain>
    </source>
</reference>
<keyword evidence="4" id="KW-0418">Kinase</keyword>
<comment type="caution">
    <text evidence="4">The sequence shown here is derived from an EMBL/GenBank/DDBJ whole genome shotgun (WGS) entry which is preliminary data.</text>
</comment>
<dbReference type="EMBL" id="JAHWGI010000064">
    <property type="protein sequence ID" value="KAK3908551.1"/>
    <property type="molecule type" value="Genomic_DNA"/>
</dbReference>
<keyword evidence="1" id="KW-0479">Metal-binding</keyword>
<accession>A0AAE1GTK4</accession>
<reference evidence="4" key="1">
    <citation type="submission" date="2021-07" db="EMBL/GenBank/DDBJ databases">
        <authorList>
            <person name="Catto M.A."/>
            <person name="Jacobson A."/>
            <person name="Kennedy G."/>
            <person name="Labadie P."/>
            <person name="Hunt B.G."/>
            <person name="Srinivasan R."/>
        </authorList>
    </citation>
    <scope>NUCLEOTIDE SEQUENCE</scope>
    <source>
        <strain evidence="4">PL_HMW_Pooled</strain>
        <tissue evidence="4">Head</tissue>
    </source>
</reference>
<feature type="compositionally biased region" description="Basic residues" evidence="2">
    <location>
        <begin position="778"/>
        <end position="788"/>
    </location>
</feature>
<proteinExistence type="predicted"/>
<dbReference type="PANTHER" id="PTHR35385:SF2">
    <property type="entry name" value="PROTEIN B, PUTATIVE-RELATED"/>
    <property type="match status" value="1"/>
</dbReference>
<feature type="compositionally biased region" description="Acidic residues" evidence="2">
    <location>
        <begin position="666"/>
        <end position="678"/>
    </location>
</feature>
<evidence type="ECO:0000313" key="5">
    <source>
        <dbReference type="Proteomes" id="UP001219518"/>
    </source>
</evidence>
<dbReference type="GO" id="GO:0016301">
    <property type="term" value="F:kinase activity"/>
    <property type="evidence" value="ECO:0007669"/>
    <property type="project" value="UniProtKB-KW"/>
</dbReference>
<name>A0AAE1GTK4_9NEOP</name>
<dbReference type="PANTHER" id="PTHR35385">
    <property type="entry name" value="PROTEIN B, PUTATIVE-RELATED-RELATED"/>
    <property type="match status" value="1"/>
</dbReference>
<dbReference type="PROSITE" id="PS50966">
    <property type="entry name" value="ZF_SWIM"/>
    <property type="match status" value="1"/>
</dbReference>
<dbReference type="Proteomes" id="UP001219518">
    <property type="component" value="Unassembled WGS sequence"/>
</dbReference>
<evidence type="ECO:0000256" key="1">
    <source>
        <dbReference type="PROSITE-ProRule" id="PRU00325"/>
    </source>
</evidence>
<keyword evidence="1" id="KW-0862">Zinc</keyword>
<evidence type="ECO:0000259" key="3">
    <source>
        <dbReference type="PROSITE" id="PS50966"/>
    </source>
</evidence>
<organism evidence="4 5">
    <name type="scientific">Frankliniella fusca</name>
    <dbReference type="NCBI Taxonomy" id="407009"/>
    <lineage>
        <taxon>Eukaryota</taxon>
        <taxon>Metazoa</taxon>
        <taxon>Ecdysozoa</taxon>
        <taxon>Arthropoda</taxon>
        <taxon>Hexapoda</taxon>
        <taxon>Insecta</taxon>
        <taxon>Pterygota</taxon>
        <taxon>Neoptera</taxon>
        <taxon>Paraneoptera</taxon>
        <taxon>Thysanoptera</taxon>
        <taxon>Terebrantia</taxon>
        <taxon>Thripoidea</taxon>
        <taxon>Thripidae</taxon>
        <taxon>Frankliniella</taxon>
    </lineage>
</organism>
<dbReference type="InterPro" id="IPR007527">
    <property type="entry name" value="Znf_SWIM"/>
</dbReference>
<keyword evidence="5" id="KW-1185">Reference proteome</keyword>
<feature type="region of interest" description="Disordered" evidence="2">
    <location>
        <begin position="652"/>
        <end position="678"/>
    </location>
</feature>